<dbReference type="InParanoid" id="G2Q9R9"/>
<dbReference type="PANTHER" id="PTHR40621">
    <property type="entry name" value="TRANSCRIPTION FACTOR KAPC-RELATED"/>
    <property type="match status" value="1"/>
</dbReference>
<comment type="subcellular location">
    <subcellularLocation>
        <location evidence="1">Nucleus</location>
    </subcellularLocation>
</comment>
<evidence type="ECO:0000256" key="3">
    <source>
        <dbReference type="SAM" id="Coils"/>
    </source>
</evidence>
<evidence type="ECO:0000313" key="6">
    <source>
        <dbReference type="EMBL" id="AEO56528.1"/>
    </source>
</evidence>
<dbReference type="PANTHER" id="PTHR40621:SF7">
    <property type="entry name" value="BZIP DOMAIN-CONTAINING PROTEIN"/>
    <property type="match status" value="1"/>
</dbReference>
<dbReference type="InterPro" id="IPR046347">
    <property type="entry name" value="bZIP_sf"/>
</dbReference>
<dbReference type="VEuPathDB" id="FungiDB:MYCTH_2301590"/>
<dbReference type="Pfam" id="PF10297">
    <property type="entry name" value="Hap4_Hap_bind"/>
    <property type="match status" value="1"/>
</dbReference>
<feature type="non-terminal residue" evidence="6">
    <location>
        <position position="640"/>
    </location>
</feature>
<feature type="compositionally biased region" description="Polar residues" evidence="4">
    <location>
        <begin position="22"/>
        <end position="32"/>
    </location>
</feature>
<dbReference type="SMART" id="SM00338">
    <property type="entry name" value="BRLZ"/>
    <property type="match status" value="1"/>
</dbReference>
<feature type="region of interest" description="Disordered" evidence="4">
    <location>
        <begin position="196"/>
        <end position="251"/>
    </location>
</feature>
<dbReference type="OMA" id="MEIDFTA"/>
<dbReference type="RefSeq" id="XP_003661773.1">
    <property type="nucleotide sequence ID" value="XM_003661725.1"/>
</dbReference>
<evidence type="ECO:0000259" key="5">
    <source>
        <dbReference type="PROSITE" id="PS00036"/>
    </source>
</evidence>
<organism evidence="6 7">
    <name type="scientific">Thermothelomyces thermophilus (strain ATCC 42464 / BCRC 31852 / DSM 1799)</name>
    <name type="common">Sporotrichum thermophile</name>
    <dbReference type="NCBI Taxonomy" id="573729"/>
    <lineage>
        <taxon>Eukaryota</taxon>
        <taxon>Fungi</taxon>
        <taxon>Dikarya</taxon>
        <taxon>Ascomycota</taxon>
        <taxon>Pezizomycotina</taxon>
        <taxon>Sordariomycetes</taxon>
        <taxon>Sordariomycetidae</taxon>
        <taxon>Sordariales</taxon>
        <taxon>Chaetomiaceae</taxon>
        <taxon>Thermothelomyces</taxon>
    </lineage>
</organism>
<keyword evidence="3" id="KW-0175">Coiled coil</keyword>
<dbReference type="PROSITE" id="PS00036">
    <property type="entry name" value="BZIP_BASIC"/>
    <property type="match status" value="1"/>
</dbReference>
<dbReference type="GO" id="GO:0090575">
    <property type="term" value="C:RNA polymerase II transcription regulator complex"/>
    <property type="evidence" value="ECO:0007669"/>
    <property type="project" value="TreeGrafter"/>
</dbReference>
<gene>
    <name evidence="6" type="ORF">MYCTH_2301590</name>
</gene>
<feature type="compositionally biased region" description="Low complexity" evidence="4">
    <location>
        <begin position="216"/>
        <end position="235"/>
    </location>
</feature>
<sequence>MAAIVANTPGSAMNSGKADATSLRTLSVTTAASHDLPSSVSSPASVSTPTSSTSSVPPIAIRPNTSSNPPPVRPSTAMHNRTGPGIMTPGSAPQPKTVSMTSKEWVIPPRPKPGRKPATDTPPTKRKAQNRAAQRAFRERRAARVGELEEQLEQDRVKHEQTVRELQARISHLEIETQTLQSRCQWLESMLERERQGRDNCAGDWEARQGGSRNNSSMSSQIQGQLGQSQSMQPLQPAPSKTGTARPAPIIEPRPLAQPFSISQIVSPPEESTQVNNVGCGSCGASGSCACAEEVLRSADIPIGCGKCSLGTRCECLEETIRVSITGADLKRPPSAPPSTSPEDKRQRSDTGTALETDFTAIFASQNSKEEAQALLPAPARSQALASIEPRDPCGFCKDGTYCVCADSMMTPTSLAAPVNQATEQTQTHTPPPSDNDVVPMPLEVTATGAIKLPGLKSLQERKPAKLPARAGGCGPNGPGTCAQCVADPKSGLFCRSLAANFEKNNAGASTAAEGGCCGNGGPGGCCKSGSSQSQQAAETTSLPSMASSAGSNGSNASGFGLSLSCADAYKTLASHRHFDEAADDIGSWLPKLKALPVPRHPGPVGGGGRGHRDARAPIEVEAASIMSVLKDFDVRFGRG</sequence>
<dbReference type="Gene3D" id="1.20.5.170">
    <property type="match status" value="1"/>
</dbReference>
<feature type="region of interest" description="Disordered" evidence="4">
    <location>
        <begin position="1"/>
        <end position="135"/>
    </location>
</feature>
<proteinExistence type="predicted"/>
<evidence type="ECO:0000256" key="2">
    <source>
        <dbReference type="ARBA" id="ARBA00023242"/>
    </source>
</evidence>
<name>G2Q9R9_THET4</name>
<dbReference type="InterPro" id="IPR004827">
    <property type="entry name" value="bZIP"/>
</dbReference>
<dbReference type="SUPFAM" id="SSF57959">
    <property type="entry name" value="Leucine zipper domain"/>
    <property type="match status" value="1"/>
</dbReference>
<dbReference type="InterPro" id="IPR018287">
    <property type="entry name" value="Hap4_TF_heteromerisation"/>
</dbReference>
<dbReference type="OrthoDB" id="5374328at2759"/>
<evidence type="ECO:0000256" key="4">
    <source>
        <dbReference type="SAM" id="MobiDB-lite"/>
    </source>
</evidence>
<dbReference type="eggNOG" id="ENOG502QUE5">
    <property type="taxonomic scope" value="Eukaryota"/>
</dbReference>
<evidence type="ECO:0000313" key="7">
    <source>
        <dbReference type="Proteomes" id="UP000007322"/>
    </source>
</evidence>
<dbReference type="KEGG" id="mtm:MYCTH_2301590"/>
<dbReference type="Proteomes" id="UP000007322">
    <property type="component" value="Chromosome 2"/>
</dbReference>
<dbReference type="STRING" id="573729.G2Q9R9"/>
<protein>
    <recommendedName>
        <fullName evidence="5">BZIP domain-containing protein</fullName>
    </recommendedName>
</protein>
<dbReference type="HOGENOM" id="CLU_014054_0_0_1"/>
<dbReference type="InterPro" id="IPR050936">
    <property type="entry name" value="AP-1-like"/>
</dbReference>
<keyword evidence="7" id="KW-1185">Reference proteome</keyword>
<accession>G2Q9R9</accession>
<feature type="compositionally biased region" description="Low complexity" evidence="4">
    <location>
        <begin position="37"/>
        <end position="58"/>
    </location>
</feature>
<dbReference type="GeneID" id="11510578"/>
<feature type="coiled-coil region" evidence="3">
    <location>
        <begin position="145"/>
        <end position="183"/>
    </location>
</feature>
<feature type="region of interest" description="Disordered" evidence="4">
    <location>
        <begin position="327"/>
        <end position="351"/>
    </location>
</feature>
<dbReference type="EMBL" id="CP003003">
    <property type="protein sequence ID" value="AEO56528.1"/>
    <property type="molecule type" value="Genomic_DNA"/>
</dbReference>
<dbReference type="AlphaFoldDB" id="G2Q9R9"/>
<evidence type="ECO:0000256" key="1">
    <source>
        <dbReference type="ARBA" id="ARBA00004123"/>
    </source>
</evidence>
<dbReference type="GO" id="GO:0001228">
    <property type="term" value="F:DNA-binding transcription activator activity, RNA polymerase II-specific"/>
    <property type="evidence" value="ECO:0007669"/>
    <property type="project" value="TreeGrafter"/>
</dbReference>
<feature type="domain" description="BZIP" evidence="5">
    <location>
        <begin position="125"/>
        <end position="140"/>
    </location>
</feature>
<dbReference type="GO" id="GO:0000976">
    <property type="term" value="F:transcription cis-regulatory region binding"/>
    <property type="evidence" value="ECO:0007669"/>
    <property type="project" value="InterPro"/>
</dbReference>
<keyword evidence="2" id="KW-0539">Nucleus</keyword>
<reference evidence="6 7" key="1">
    <citation type="journal article" date="2011" name="Nat. Biotechnol.">
        <title>Comparative genomic analysis of the thermophilic biomass-degrading fungi Myceliophthora thermophila and Thielavia terrestris.</title>
        <authorList>
            <person name="Berka R.M."/>
            <person name="Grigoriev I.V."/>
            <person name="Otillar R."/>
            <person name="Salamov A."/>
            <person name="Grimwood J."/>
            <person name="Reid I."/>
            <person name="Ishmael N."/>
            <person name="John T."/>
            <person name="Darmond C."/>
            <person name="Moisan M.-C."/>
            <person name="Henrissat B."/>
            <person name="Coutinho P.M."/>
            <person name="Lombard V."/>
            <person name="Natvig D.O."/>
            <person name="Lindquist E."/>
            <person name="Schmutz J."/>
            <person name="Lucas S."/>
            <person name="Harris P."/>
            <person name="Powlowski J."/>
            <person name="Bellemare A."/>
            <person name="Taylor D."/>
            <person name="Butler G."/>
            <person name="de Vries R.P."/>
            <person name="Allijn I.E."/>
            <person name="van den Brink J."/>
            <person name="Ushinsky S."/>
            <person name="Storms R."/>
            <person name="Powell A.J."/>
            <person name="Paulsen I.T."/>
            <person name="Elbourne L.D.H."/>
            <person name="Baker S.E."/>
            <person name="Magnuson J."/>
            <person name="LaBoissiere S."/>
            <person name="Clutterbuck A.J."/>
            <person name="Martinez D."/>
            <person name="Wogulis M."/>
            <person name="de Leon A.L."/>
            <person name="Rey M.W."/>
            <person name="Tsang A."/>
        </authorList>
    </citation>
    <scope>NUCLEOTIDE SEQUENCE [LARGE SCALE GENOMIC DNA]</scope>
    <source>
        <strain evidence="7">ATCC 42464 / BCRC 31852 / DSM 1799</strain>
    </source>
</reference>